<evidence type="ECO:0000256" key="5">
    <source>
        <dbReference type="ARBA" id="ARBA00023136"/>
    </source>
</evidence>
<feature type="transmembrane region" description="Helical" evidence="6">
    <location>
        <begin position="330"/>
        <end position="350"/>
    </location>
</feature>
<dbReference type="InterPro" id="IPR004752">
    <property type="entry name" value="AmpG_permease/AT-1"/>
</dbReference>
<keyword evidence="2" id="KW-0813">Transport</keyword>
<keyword evidence="4 6" id="KW-1133">Transmembrane helix</keyword>
<feature type="transmembrane region" description="Helical" evidence="6">
    <location>
        <begin position="212"/>
        <end position="231"/>
    </location>
</feature>
<accession>B2KAU2</accession>
<feature type="transmembrane region" description="Helical" evidence="6">
    <location>
        <begin position="297"/>
        <end position="318"/>
    </location>
</feature>
<dbReference type="Proteomes" id="UP000001029">
    <property type="component" value="Chromosome"/>
</dbReference>
<feature type="transmembrane region" description="Helical" evidence="6">
    <location>
        <begin position="39"/>
        <end position="57"/>
    </location>
</feature>
<dbReference type="Gene3D" id="1.20.1250.20">
    <property type="entry name" value="MFS general substrate transporter like domains"/>
    <property type="match status" value="1"/>
</dbReference>
<dbReference type="Pfam" id="PF07690">
    <property type="entry name" value="MFS_1"/>
    <property type="match status" value="1"/>
</dbReference>
<protein>
    <submittedName>
        <fullName evidence="8">Major facilitator superfamily MFS_1</fullName>
    </submittedName>
</protein>
<keyword evidence="3 6" id="KW-0812">Transmembrane</keyword>
<dbReference type="PANTHER" id="PTHR12778">
    <property type="entry name" value="SOLUTE CARRIER FAMILY 33 ACETYL-COA TRANSPORTER -RELATED"/>
    <property type="match status" value="1"/>
</dbReference>
<dbReference type="HOGENOM" id="CLU_029352_0_0_0"/>
<organism evidence="8 9">
    <name type="scientific">Elusimicrobium minutum (strain Pei191)</name>
    <dbReference type="NCBI Taxonomy" id="445932"/>
    <lineage>
        <taxon>Bacteria</taxon>
        <taxon>Pseudomonadati</taxon>
        <taxon>Elusimicrobiota</taxon>
        <taxon>Elusimicrobia</taxon>
        <taxon>Elusimicrobiales</taxon>
        <taxon>Elusimicrobiaceae</taxon>
        <taxon>Elusimicrobium</taxon>
    </lineage>
</organism>
<evidence type="ECO:0000256" key="2">
    <source>
        <dbReference type="ARBA" id="ARBA00022448"/>
    </source>
</evidence>
<evidence type="ECO:0000313" key="9">
    <source>
        <dbReference type="Proteomes" id="UP000001029"/>
    </source>
</evidence>
<dbReference type="GO" id="GO:0016020">
    <property type="term" value="C:membrane"/>
    <property type="evidence" value="ECO:0007669"/>
    <property type="project" value="UniProtKB-SubCell"/>
</dbReference>
<dbReference type="SUPFAM" id="SSF103473">
    <property type="entry name" value="MFS general substrate transporter"/>
    <property type="match status" value="1"/>
</dbReference>
<dbReference type="GO" id="GO:0022857">
    <property type="term" value="F:transmembrane transporter activity"/>
    <property type="evidence" value="ECO:0007669"/>
    <property type="project" value="InterPro"/>
</dbReference>
<feature type="domain" description="Major facilitator superfamily (MFS) profile" evidence="7">
    <location>
        <begin position="4"/>
        <end position="410"/>
    </location>
</feature>
<dbReference type="KEGG" id="emi:Emin_0071"/>
<comment type="subcellular location">
    <subcellularLocation>
        <location evidence="1">Membrane</location>
        <topology evidence="1">Multi-pass membrane protein</topology>
    </subcellularLocation>
</comment>
<dbReference type="InterPro" id="IPR011701">
    <property type="entry name" value="MFS"/>
</dbReference>
<feature type="transmembrane region" description="Helical" evidence="6">
    <location>
        <begin position="94"/>
        <end position="115"/>
    </location>
</feature>
<evidence type="ECO:0000256" key="6">
    <source>
        <dbReference type="SAM" id="Phobius"/>
    </source>
</evidence>
<evidence type="ECO:0000256" key="3">
    <source>
        <dbReference type="ARBA" id="ARBA00022692"/>
    </source>
</evidence>
<evidence type="ECO:0000259" key="7">
    <source>
        <dbReference type="PROSITE" id="PS50850"/>
    </source>
</evidence>
<dbReference type="RefSeq" id="WP_012414253.1">
    <property type="nucleotide sequence ID" value="NC_010644.1"/>
</dbReference>
<feature type="transmembrane region" description="Helical" evidence="6">
    <location>
        <begin position="12"/>
        <end position="33"/>
    </location>
</feature>
<evidence type="ECO:0000313" key="8">
    <source>
        <dbReference type="EMBL" id="ACC97638.1"/>
    </source>
</evidence>
<evidence type="ECO:0000256" key="1">
    <source>
        <dbReference type="ARBA" id="ARBA00004141"/>
    </source>
</evidence>
<feature type="transmembrane region" description="Helical" evidence="6">
    <location>
        <begin position="387"/>
        <end position="406"/>
    </location>
</feature>
<proteinExistence type="predicted"/>
<dbReference type="PANTHER" id="PTHR12778:SF10">
    <property type="entry name" value="MAJOR FACILITATOR SUPERFAMILY DOMAIN-CONTAINING PROTEIN 3"/>
    <property type="match status" value="1"/>
</dbReference>
<sequence length="421" mass="47061">MKKTWFFIPTLYFAEGLPFVIVNVVSPVIYTKLGVAENIMSFYTGFLYLPWVLKMFWSPLLENKSKRSWVLGTQLALSAVFVLIALSFQLNNYFLYSLIGFFTGAFISATYDIATDGYYMLALDKKEQAFFVGIRTFFYRLAMIFASGILVMIAGVIEERTGNIPLSWTAAMFIASGVFGLFFVFHIFILHKERIEETVKNNTVFTNFFDSFKAYFTQKNIVIIICFILFYRLGEASFEKMIPPFLTSARELGGLGMSTKMYGFVKGTIGIISLMAGNILGGIALSKYGFKKCIWPFVIMLNVPTVFYVILAIFQPGALVTAALLSFEQFGYGLGFMAFTVFIMNVSIASKYATSHYAISTGIMGLGMMVPSMLSGSLKMALGYTNFFILACFLSIPSFLLIPFVLKIYKGLEGGALHNAD</sequence>
<dbReference type="InterPro" id="IPR020846">
    <property type="entry name" value="MFS_dom"/>
</dbReference>
<feature type="transmembrane region" description="Helical" evidence="6">
    <location>
        <begin position="357"/>
        <end position="375"/>
    </location>
</feature>
<reference evidence="8 9" key="1">
    <citation type="journal article" date="2009" name="Appl. Environ. Microbiol.">
        <title>Genomic analysis of 'Elusimicrobium minutum,' the first cultivated representative of the phylum 'Elusimicrobia' (formerly termite group 1).</title>
        <authorList>
            <person name="Herlemann D.P.R."/>
            <person name="Geissinger O."/>
            <person name="Ikeda-Ohtsubo W."/>
            <person name="Kunin V."/>
            <person name="Sun H."/>
            <person name="Lapidus A."/>
            <person name="Hugenholtz P."/>
            <person name="Brune A."/>
        </authorList>
    </citation>
    <scope>NUCLEOTIDE SEQUENCE [LARGE SCALE GENOMIC DNA]</scope>
    <source>
        <strain evidence="8 9">Pei191</strain>
    </source>
</reference>
<gene>
    <name evidence="8" type="ordered locus">Emin_0071</name>
</gene>
<keyword evidence="5 6" id="KW-0472">Membrane</keyword>
<dbReference type="PROSITE" id="PS50850">
    <property type="entry name" value="MFS"/>
    <property type="match status" value="1"/>
</dbReference>
<feature type="transmembrane region" description="Helical" evidence="6">
    <location>
        <begin position="169"/>
        <end position="191"/>
    </location>
</feature>
<dbReference type="InterPro" id="IPR036259">
    <property type="entry name" value="MFS_trans_sf"/>
</dbReference>
<feature type="transmembrane region" description="Helical" evidence="6">
    <location>
        <begin position="136"/>
        <end position="157"/>
    </location>
</feature>
<dbReference type="EMBL" id="CP001055">
    <property type="protein sequence ID" value="ACC97638.1"/>
    <property type="molecule type" value="Genomic_DNA"/>
</dbReference>
<evidence type="ECO:0000256" key="4">
    <source>
        <dbReference type="ARBA" id="ARBA00022989"/>
    </source>
</evidence>
<feature type="transmembrane region" description="Helical" evidence="6">
    <location>
        <begin position="264"/>
        <end position="285"/>
    </location>
</feature>
<dbReference type="AlphaFoldDB" id="B2KAU2"/>
<name>B2KAU2_ELUMP</name>
<dbReference type="STRING" id="445932.Emin_0071"/>
<feature type="transmembrane region" description="Helical" evidence="6">
    <location>
        <begin position="69"/>
        <end position="88"/>
    </location>
</feature>
<keyword evidence="9" id="KW-1185">Reference proteome</keyword>